<dbReference type="EMBL" id="AMGV01000004">
    <property type="protein sequence ID" value="KEF57512.1"/>
    <property type="molecule type" value="Genomic_DNA"/>
</dbReference>
<reference evidence="3 4" key="1">
    <citation type="submission" date="2013-03" db="EMBL/GenBank/DDBJ databases">
        <title>The Genome Sequence of Exophiala aquamarina CBS 119918.</title>
        <authorList>
            <consortium name="The Broad Institute Genomics Platform"/>
            <person name="Cuomo C."/>
            <person name="de Hoog S."/>
            <person name="Gorbushina A."/>
            <person name="Walker B."/>
            <person name="Young S.K."/>
            <person name="Zeng Q."/>
            <person name="Gargeya S."/>
            <person name="Fitzgerald M."/>
            <person name="Haas B."/>
            <person name="Abouelleil A."/>
            <person name="Allen A.W."/>
            <person name="Alvarado L."/>
            <person name="Arachchi H.M."/>
            <person name="Berlin A.M."/>
            <person name="Chapman S.B."/>
            <person name="Gainer-Dewar J."/>
            <person name="Goldberg J."/>
            <person name="Griggs A."/>
            <person name="Gujja S."/>
            <person name="Hansen M."/>
            <person name="Howarth C."/>
            <person name="Imamovic A."/>
            <person name="Ireland A."/>
            <person name="Larimer J."/>
            <person name="McCowan C."/>
            <person name="Murphy C."/>
            <person name="Pearson M."/>
            <person name="Poon T.W."/>
            <person name="Priest M."/>
            <person name="Roberts A."/>
            <person name="Saif S."/>
            <person name="Shea T."/>
            <person name="Sisk P."/>
            <person name="Sykes S."/>
            <person name="Wortman J."/>
            <person name="Nusbaum C."/>
            <person name="Birren B."/>
        </authorList>
    </citation>
    <scope>NUCLEOTIDE SEQUENCE [LARGE SCALE GENOMIC DNA]</scope>
    <source>
        <strain evidence="3 4">CBS 119918</strain>
    </source>
</reference>
<dbReference type="InterPro" id="IPR013087">
    <property type="entry name" value="Znf_C2H2_type"/>
</dbReference>
<feature type="region of interest" description="Disordered" evidence="1">
    <location>
        <begin position="1"/>
        <end position="26"/>
    </location>
</feature>
<gene>
    <name evidence="3" type="ORF">A1O9_05429</name>
</gene>
<feature type="domain" description="C2H2-type" evidence="2">
    <location>
        <begin position="114"/>
        <end position="137"/>
    </location>
</feature>
<dbReference type="RefSeq" id="XP_013260102.1">
    <property type="nucleotide sequence ID" value="XM_013404648.1"/>
</dbReference>
<feature type="compositionally biased region" description="Low complexity" evidence="1">
    <location>
        <begin position="1"/>
        <end position="11"/>
    </location>
</feature>
<dbReference type="SMART" id="SM00355">
    <property type="entry name" value="ZnF_C2H2"/>
    <property type="match status" value="2"/>
</dbReference>
<evidence type="ECO:0000313" key="3">
    <source>
        <dbReference type="EMBL" id="KEF57512.1"/>
    </source>
</evidence>
<evidence type="ECO:0000256" key="1">
    <source>
        <dbReference type="SAM" id="MobiDB-lite"/>
    </source>
</evidence>
<dbReference type="HOGENOM" id="CLU_024934_8_0_1"/>
<dbReference type="VEuPathDB" id="FungiDB:A1O9_05429"/>
<dbReference type="OrthoDB" id="416217at2759"/>
<dbReference type="InterPro" id="IPR053157">
    <property type="entry name" value="Sterol_Uptake_Regulator"/>
</dbReference>
<dbReference type="PROSITE" id="PS00028">
    <property type="entry name" value="ZINC_FINGER_C2H2_1"/>
    <property type="match status" value="1"/>
</dbReference>
<dbReference type="AlphaFoldDB" id="A0A072PCK2"/>
<dbReference type="GeneID" id="25280355"/>
<dbReference type="Pfam" id="PF12013">
    <property type="entry name" value="OrsD"/>
    <property type="match status" value="1"/>
</dbReference>
<sequence length="655" mass="72867">MASSVSPVSAPESRDQSGEERRESIDVSPRLEHLGTLLVHLPDYGIVICKLCKFAVQPKALTSHLLRHHIYREKRRLLLERVAGLTLLEPDDVSTPLSKDSPLPYLPVTSGYRCNLPHCGHLCISEKRMSSHMRSNHETSAMGLVGGHHQRVYLQTFFKGNKVRYFEVDPSVSRETDKASTQPLEYRFLHLSQSNMERVLPTVESINYSPEGLEAATVTQHQLEDLMYFHQYMTCTGLSLIRGTEPTEFWTHDLPLEAATQPFLMHGILGVAAFHQALLASDGLARTRHHASGLRHQSIGLATFRSIIDHPTRQSSTALTTFARLLGVQFCAETLVEADRFNAGSMDATESRVSTVVEMLLMLKGGTELLLRMQSLLPVGSALFLSGEAFQGLAQREMPPDALLNSTPYLVNEVCSRMIPGTPSHAPGEAFRASDLGDVKHLVDLCVSVLDVPDTQQVTPGWIETVIPDSFQITNDIHLLARIINESRGPASASHDKDQFESQTPPCSVLLCYPYIPPVVYRHLASLPAKLFARVSKPTHSNLAAFNNALAALVSSYARSYVADTTWARWNGIESWPMMLSDQFFKMIEVSDPSALVLVAHWLVLLSKQEASYWFVHGQSQWLLSLVLTNLDAELQQFVRSSFYSLTSDGQKSIN</sequence>
<feature type="compositionally biased region" description="Basic and acidic residues" evidence="1">
    <location>
        <begin position="12"/>
        <end position="26"/>
    </location>
</feature>
<dbReference type="InterPro" id="IPR022698">
    <property type="entry name" value="OrsD"/>
</dbReference>
<dbReference type="PANTHER" id="PTHR47784:SF5">
    <property type="entry name" value="STEROL UPTAKE CONTROL PROTEIN 2"/>
    <property type="match status" value="1"/>
</dbReference>
<protein>
    <recommendedName>
        <fullName evidence="2">C2H2-type domain-containing protein</fullName>
    </recommendedName>
</protein>
<dbReference type="Proteomes" id="UP000027920">
    <property type="component" value="Unassembled WGS sequence"/>
</dbReference>
<dbReference type="PANTHER" id="PTHR47784">
    <property type="entry name" value="STEROL UPTAKE CONTROL PROTEIN 2"/>
    <property type="match status" value="1"/>
</dbReference>
<evidence type="ECO:0000313" key="4">
    <source>
        <dbReference type="Proteomes" id="UP000027920"/>
    </source>
</evidence>
<keyword evidence="4" id="KW-1185">Reference proteome</keyword>
<comment type="caution">
    <text evidence="3">The sequence shown here is derived from an EMBL/GenBank/DDBJ whole genome shotgun (WGS) entry which is preliminary data.</text>
</comment>
<organism evidence="3 4">
    <name type="scientific">Exophiala aquamarina CBS 119918</name>
    <dbReference type="NCBI Taxonomy" id="1182545"/>
    <lineage>
        <taxon>Eukaryota</taxon>
        <taxon>Fungi</taxon>
        <taxon>Dikarya</taxon>
        <taxon>Ascomycota</taxon>
        <taxon>Pezizomycotina</taxon>
        <taxon>Eurotiomycetes</taxon>
        <taxon>Chaetothyriomycetidae</taxon>
        <taxon>Chaetothyriales</taxon>
        <taxon>Herpotrichiellaceae</taxon>
        <taxon>Exophiala</taxon>
    </lineage>
</organism>
<dbReference type="GO" id="GO:0001228">
    <property type="term" value="F:DNA-binding transcription activator activity, RNA polymerase II-specific"/>
    <property type="evidence" value="ECO:0007669"/>
    <property type="project" value="TreeGrafter"/>
</dbReference>
<name>A0A072PCK2_9EURO</name>
<evidence type="ECO:0000259" key="2">
    <source>
        <dbReference type="PROSITE" id="PS00028"/>
    </source>
</evidence>
<accession>A0A072PCK2</accession>
<proteinExistence type="predicted"/>
<dbReference type="STRING" id="1182545.A0A072PCK2"/>